<protein>
    <recommendedName>
        <fullName evidence="3">Group-specific protein</fullName>
    </recommendedName>
</protein>
<accession>A0A8J3A1D1</accession>
<dbReference type="SUPFAM" id="SSF52309">
    <property type="entry name" value="N-(deoxy)ribosyltransferase-like"/>
    <property type="match status" value="1"/>
</dbReference>
<keyword evidence="2" id="KW-1185">Reference proteome</keyword>
<sequence length="105" mass="11743">MGHIQTYDWTRNEQASAAKSLREIGIQEKRAVLDADHIIVLLPAGKGSHVELGLALGQGKKVHLYSPNEDVHHLENTTTFYHLPEVDLFIGTLDELIERISIFAT</sequence>
<organism evidence="1 2">
    <name type="scientific">Pullulanibacillus pueri</name>
    <dbReference type="NCBI Taxonomy" id="1437324"/>
    <lineage>
        <taxon>Bacteria</taxon>
        <taxon>Bacillati</taxon>
        <taxon>Bacillota</taxon>
        <taxon>Bacilli</taxon>
        <taxon>Bacillales</taxon>
        <taxon>Sporolactobacillaceae</taxon>
        <taxon>Pullulanibacillus</taxon>
    </lineage>
</organism>
<gene>
    <name evidence="1" type="ORF">GCM10007096_39020</name>
</gene>
<dbReference type="Proteomes" id="UP000656813">
    <property type="component" value="Unassembled WGS sequence"/>
</dbReference>
<dbReference type="AlphaFoldDB" id="A0A8J3A1D1"/>
<reference evidence="1" key="1">
    <citation type="journal article" date="2014" name="Int. J. Syst. Evol. Microbiol.">
        <title>Complete genome sequence of Corynebacterium casei LMG S-19264T (=DSM 44701T), isolated from a smear-ripened cheese.</title>
        <authorList>
            <consortium name="US DOE Joint Genome Institute (JGI-PGF)"/>
            <person name="Walter F."/>
            <person name="Albersmeier A."/>
            <person name="Kalinowski J."/>
            <person name="Ruckert C."/>
        </authorList>
    </citation>
    <scope>NUCLEOTIDE SEQUENCE</scope>
    <source>
        <strain evidence="1">CGMCC 1.12777</strain>
    </source>
</reference>
<reference evidence="1" key="2">
    <citation type="submission" date="2020-09" db="EMBL/GenBank/DDBJ databases">
        <authorList>
            <person name="Sun Q."/>
            <person name="Zhou Y."/>
        </authorList>
    </citation>
    <scope>NUCLEOTIDE SEQUENCE</scope>
    <source>
        <strain evidence="1">CGMCC 1.12777</strain>
    </source>
</reference>
<name>A0A8J3A1D1_9BACL</name>
<evidence type="ECO:0008006" key="3">
    <source>
        <dbReference type="Google" id="ProtNLM"/>
    </source>
</evidence>
<comment type="caution">
    <text evidence="1">The sequence shown here is derived from an EMBL/GenBank/DDBJ whole genome shotgun (WGS) entry which is preliminary data.</text>
</comment>
<evidence type="ECO:0000313" key="2">
    <source>
        <dbReference type="Proteomes" id="UP000656813"/>
    </source>
</evidence>
<dbReference type="EMBL" id="BMFV01000044">
    <property type="protein sequence ID" value="GGH87912.1"/>
    <property type="molecule type" value="Genomic_DNA"/>
</dbReference>
<evidence type="ECO:0000313" key="1">
    <source>
        <dbReference type="EMBL" id="GGH87912.1"/>
    </source>
</evidence>
<proteinExistence type="predicted"/>
<dbReference type="RefSeq" id="WP_308420053.1">
    <property type="nucleotide sequence ID" value="NZ_BMFV01000044.1"/>
</dbReference>